<evidence type="ECO:0000313" key="3">
    <source>
        <dbReference type="Proteomes" id="UP000252519"/>
    </source>
</evidence>
<proteinExistence type="predicted"/>
<feature type="non-terminal residue" evidence="2">
    <location>
        <position position="199"/>
    </location>
</feature>
<comment type="caution">
    <text evidence="2">The sequence shown here is derived from an EMBL/GenBank/DDBJ whole genome shotgun (WGS) entry which is preliminary data.</text>
</comment>
<accession>A0A368FP42</accession>
<feature type="region of interest" description="Disordered" evidence="1">
    <location>
        <begin position="95"/>
        <end position="114"/>
    </location>
</feature>
<dbReference type="AlphaFoldDB" id="A0A368FP42"/>
<dbReference type="Proteomes" id="UP000252519">
    <property type="component" value="Unassembled WGS sequence"/>
</dbReference>
<reference evidence="2 3" key="1">
    <citation type="submission" date="2014-10" db="EMBL/GenBank/DDBJ databases">
        <title>Draft genome of the hookworm Ancylostoma caninum.</title>
        <authorList>
            <person name="Mitreva M."/>
        </authorList>
    </citation>
    <scope>NUCLEOTIDE SEQUENCE [LARGE SCALE GENOMIC DNA]</scope>
    <source>
        <strain evidence="2 3">Baltimore</strain>
    </source>
</reference>
<dbReference type="EMBL" id="JOJR01000852">
    <property type="protein sequence ID" value="RCN33903.1"/>
    <property type="molecule type" value="Genomic_DNA"/>
</dbReference>
<protein>
    <submittedName>
        <fullName evidence="2">Uncharacterized protein</fullName>
    </submittedName>
</protein>
<name>A0A368FP42_ANCCA</name>
<organism evidence="2 3">
    <name type="scientific">Ancylostoma caninum</name>
    <name type="common">Dog hookworm</name>
    <dbReference type="NCBI Taxonomy" id="29170"/>
    <lineage>
        <taxon>Eukaryota</taxon>
        <taxon>Metazoa</taxon>
        <taxon>Ecdysozoa</taxon>
        <taxon>Nematoda</taxon>
        <taxon>Chromadorea</taxon>
        <taxon>Rhabditida</taxon>
        <taxon>Rhabditina</taxon>
        <taxon>Rhabditomorpha</taxon>
        <taxon>Strongyloidea</taxon>
        <taxon>Ancylostomatidae</taxon>
        <taxon>Ancylostomatinae</taxon>
        <taxon>Ancylostoma</taxon>
    </lineage>
</organism>
<evidence type="ECO:0000313" key="2">
    <source>
        <dbReference type="EMBL" id="RCN33903.1"/>
    </source>
</evidence>
<feature type="compositionally biased region" description="Polar residues" evidence="1">
    <location>
        <begin position="103"/>
        <end position="114"/>
    </location>
</feature>
<evidence type="ECO:0000256" key="1">
    <source>
        <dbReference type="SAM" id="MobiDB-lite"/>
    </source>
</evidence>
<keyword evidence="3" id="KW-1185">Reference proteome</keyword>
<dbReference type="OrthoDB" id="5805988at2759"/>
<sequence>MKKNQDLSVLQACCCWAVIPGVQAMRVRKIGVSARYYVGTGLAPPRVICARCCGDRRRYYYVFSPCSLWLNFRSALVYRRVRLVWTSTHSWKRTRQDGGQALCPSTTRRSNPPRLTTHRRLKPLRLNCANVRTIGPATVMSIRGKNLRLDDTVKLTFCDEVQQQLPLQCKGHRGIPRVIGIAHPSGERLISSCLAVALK</sequence>
<gene>
    <name evidence="2" type="ORF">ANCCAN_20249</name>
</gene>